<feature type="region of interest" description="Disordered" evidence="1">
    <location>
        <begin position="1"/>
        <end position="39"/>
    </location>
</feature>
<dbReference type="EMBL" id="JAATJV010137800">
    <property type="protein sequence ID" value="MBZ3869512.1"/>
    <property type="molecule type" value="Genomic_DNA"/>
</dbReference>
<protein>
    <submittedName>
        <fullName evidence="2">Thymocyte nuclear protein 1</fullName>
    </submittedName>
</protein>
<organism evidence="2 3">
    <name type="scientific">Sciurus carolinensis</name>
    <name type="common">Eastern gray squirrel</name>
    <dbReference type="NCBI Taxonomy" id="30640"/>
    <lineage>
        <taxon>Eukaryota</taxon>
        <taxon>Metazoa</taxon>
        <taxon>Chordata</taxon>
        <taxon>Craniata</taxon>
        <taxon>Vertebrata</taxon>
        <taxon>Euteleostomi</taxon>
        <taxon>Mammalia</taxon>
        <taxon>Eutheria</taxon>
        <taxon>Euarchontoglires</taxon>
        <taxon>Glires</taxon>
        <taxon>Rodentia</taxon>
        <taxon>Sciuromorpha</taxon>
        <taxon>Sciuridae</taxon>
        <taxon>Sciurinae</taxon>
        <taxon>Sciurini</taxon>
        <taxon>Sciurus</taxon>
    </lineage>
</organism>
<feature type="compositionally biased region" description="Basic and acidic residues" evidence="1">
    <location>
        <begin position="14"/>
        <end position="28"/>
    </location>
</feature>
<dbReference type="AlphaFoldDB" id="A0AA41MCQ1"/>
<reference evidence="2" key="1">
    <citation type="submission" date="2020-03" db="EMBL/GenBank/DDBJ databases">
        <title>Studies in the Genomics of Life Span.</title>
        <authorList>
            <person name="Glass D."/>
        </authorList>
    </citation>
    <scope>NUCLEOTIDE SEQUENCE</scope>
    <source>
        <strain evidence="2">SUZIE</strain>
        <tissue evidence="2">Muscle</tissue>
    </source>
</reference>
<evidence type="ECO:0000313" key="2">
    <source>
        <dbReference type="EMBL" id="MBZ3869512.1"/>
    </source>
</evidence>
<dbReference type="InterPro" id="IPR052181">
    <property type="entry name" value="5hmC_binding"/>
</dbReference>
<sequence>MPRPRKRPTGVAGPEKKGQSEKRTKSENLGEASAKLENSSLQKTSAFKKCGRNLSNYWLMKSEPESQLEKGADVKFSIEDLKAP</sequence>
<accession>A0AA41MCQ1</accession>
<evidence type="ECO:0000313" key="3">
    <source>
        <dbReference type="Proteomes" id="UP001166674"/>
    </source>
</evidence>
<keyword evidence="3" id="KW-1185">Reference proteome</keyword>
<name>A0AA41MCQ1_SCICA</name>
<dbReference type="Gene3D" id="3.10.590.10">
    <property type="entry name" value="ph1033 like domains"/>
    <property type="match status" value="1"/>
</dbReference>
<proteinExistence type="predicted"/>
<dbReference type="PANTHER" id="PTHR14087:SF7">
    <property type="entry name" value="THYMOCYTE NUCLEAR PROTEIN 1"/>
    <property type="match status" value="1"/>
</dbReference>
<dbReference type="GO" id="GO:0005634">
    <property type="term" value="C:nucleus"/>
    <property type="evidence" value="ECO:0007669"/>
    <property type="project" value="TreeGrafter"/>
</dbReference>
<dbReference type="Proteomes" id="UP001166674">
    <property type="component" value="Unassembled WGS sequence"/>
</dbReference>
<dbReference type="PANTHER" id="PTHR14087">
    <property type="entry name" value="THYMOCYTE NUCLEAR PROTEIN 1"/>
    <property type="match status" value="1"/>
</dbReference>
<evidence type="ECO:0000256" key="1">
    <source>
        <dbReference type="SAM" id="MobiDB-lite"/>
    </source>
</evidence>
<gene>
    <name evidence="2" type="ORF">SUZIE_103310</name>
</gene>
<comment type="caution">
    <text evidence="2">The sequence shown here is derived from an EMBL/GenBank/DDBJ whole genome shotgun (WGS) entry which is preliminary data.</text>
</comment>